<reference evidence="2 3" key="1">
    <citation type="journal article" date="2019" name="Int. J. Syst. Evol. Microbiol.">
        <title>The Global Catalogue of Microorganisms (GCM) 10K type strain sequencing project: providing services to taxonomists for standard genome sequencing and annotation.</title>
        <authorList>
            <consortium name="The Broad Institute Genomics Platform"/>
            <consortium name="The Broad Institute Genome Sequencing Center for Infectious Disease"/>
            <person name="Wu L."/>
            <person name="Ma J."/>
        </authorList>
    </citation>
    <scope>NUCLEOTIDE SEQUENCE [LARGE SCALE GENOMIC DNA]</scope>
    <source>
        <strain evidence="2 3">GX26</strain>
    </source>
</reference>
<dbReference type="PANTHER" id="PTHR43591">
    <property type="entry name" value="METHYLTRANSFERASE"/>
    <property type="match status" value="1"/>
</dbReference>
<evidence type="ECO:0000313" key="3">
    <source>
        <dbReference type="Proteomes" id="UP001596395"/>
    </source>
</evidence>
<dbReference type="GO" id="GO:0008168">
    <property type="term" value="F:methyltransferase activity"/>
    <property type="evidence" value="ECO:0007669"/>
    <property type="project" value="UniProtKB-KW"/>
</dbReference>
<dbReference type="GO" id="GO:0032259">
    <property type="term" value="P:methylation"/>
    <property type="evidence" value="ECO:0007669"/>
    <property type="project" value="UniProtKB-KW"/>
</dbReference>
<proteinExistence type="predicted"/>
<keyword evidence="3" id="KW-1185">Reference proteome</keyword>
<feature type="domain" description="Methyltransferase type 11" evidence="1">
    <location>
        <begin position="42"/>
        <end position="132"/>
    </location>
</feature>
<dbReference type="AlphaFoldDB" id="A0ABD5VBM6"/>
<keyword evidence="2" id="KW-0808">Transferase</keyword>
<organism evidence="2 3">
    <name type="scientific">Halorubellus litoreus</name>
    <dbReference type="NCBI Taxonomy" id="755308"/>
    <lineage>
        <taxon>Archaea</taxon>
        <taxon>Methanobacteriati</taxon>
        <taxon>Methanobacteriota</taxon>
        <taxon>Stenosarchaea group</taxon>
        <taxon>Halobacteria</taxon>
        <taxon>Halobacteriales</taxon>
        <taxon>Halorubellaceae</taxon>
        <taxon>Halorubellus</taxon>
    </lineage>
</organism>
<evidence type="ECO:0000313" key="2">
    <source>
        <dbReference type="EMBL" id="MFC6952979.1"/>
    </source>
</evidence>
<protein>
    <submittedName>
        <fullName evidence="2">Class I SAM-dependent methyltransferase</fullName>
        <ecNumber evidence="2">2.1.1.-</ecNumber>
    </submittedName>
</protein>
<dbReference type="EMBL" id="JBHSXN010000002">
    <property type="protein sequence ID" value="MFC6952979.1"/>
    <property type="molecule type" value="Genomic_DNA"/>
</dbReference>
<sequence length="184" mass="19733">MGFHTFPVDRAEALEDESRYRYCSPEELVAALALDGDETVADLGSGTGFYTDDVAPFAGETYAVDVQSEMHDIYREKGAPENVSFVTAAVADLPFDDDELDAAYSTMTHHEYADAAGLAELRRVLAPGGRLVTVDWSATGAGEDGPPTDERFSPADAVEDLEAAGFTVERASERPETFLVVATA</sequence>
<dbReference type="CDD" id="cd02440">
    <property type="entry name" value="AdoMet_MTases"/>
    <property type="match status" value="1"/>
</dbReference>
<dbReference type="InterPro" id="IPR013216">
    <property type="entry name" value="Methyltransf_11"/>
</dbReference>
<dbReference type="InterPro" id="IPR029063">
    <property type="entry name" value="SAM-dependent_MTases_sf"/>
</dbReference>
<dbReference type="Proteomes" id="UP001596395">
    <property type="component" value="Unassembled WGS sequence"/>
</dbReference>
<dbReference type="Pfam" id="PF08241">
    <property type="entry name" value="Methyltransf_11"/>
    <property type="match status" value="1"/>
</dbReference>
<evidence type="ECO:0000259" key="1">
    <source>
        <dbReference type="Pfam" id="PF08241"/>
    </source>
</evidence>
<keyword evidence="2" id="KW-0489">Methyltransferase</keyword>
<dbReference type="SUPFAM" id="SSF53335">
    <property type="entry name" value="S-adenosyl-L-methionine-dependent methyltransferases"/>
    <property type="match status" value="1"/>
</dbReference>
<comment type="caution">
    <text evidence="2">The sequence shown here is derived from an EMBL/GenBank/DDBJ whole genome shotgun (WGS) entry which is preliminary data.</text>
</comment>
<accession>A0ABD5VBM6</accession>
<dbReference type="PANTHER" id="PTHR43591:SF110">
    <property type="entry name" value="RHODANESE DOMAIN-CONTAINING PROTEIN"/>
    <property type="match status" value="1"/>
</dbReference>
<dbReference type="Gene3D" id="3.40.50.150">
    <property type="entry name" value="Vaccinia Virus protein VP39"/>
    <property type="match status" value="1"/>
</dbReference>
<gene>
    <name evidence="2" type="ORF">ACFQGB_08890</name>
</gene>
<dbReference type="EC" id="2.1.1.-" evidence="2"/>
<dbReference type="RefSeq" id="WP_336349959.1">
    <property type="nucleotide sequence ID" value="NZ_JAZAQL010000002.1"/>
</dbReference>
<name>A0ABD5VBM6_9EURY</name>